<name>A0A445MTC6_9BACT</name>
<evidence type="ECO:0000313" key="2">
    <source>
        <dbReference type="EMBL" id="SPD72716.1"/>
    </source>
</evidence>
<reference evidence="2" key="1">
    <citation type="submission" date="2018-01" db="EMBL/GenBank/DDBJ databases">
        <authorList>
            <person name="Regsiter A."/>
            <person name="William W."/>
        </authorList>
    </citation>
    <scope>NUCLEOTIDE SEQUENCE</scope>
    <source>
        <strain evidence="2">TRIP AH-1</strain>
    </source>
</reference>
<dbReference type="AlphaFoldDB" id="A0A445MTC6"/>
<gene>
    <name evidence="2" type="ORF">PITCH_A1510005</name>
</gene>
<sequence>MRPDERRKYPRIKTDNLMSYACTDDTGQELNQGIGTALDISQGGLLLESHSPIEAKKILLTFIDPDNEFFEINGEIAYCKEIKTGMFQTGIRFSENNKNIRKAIVSIVKTYNVQKQSEK</sequence>
<dbReference type="InterPro" id="IPR009875">
    <property type="entry name" value="PilZ_domain"/>
</dbReference>
<evidence type="ECO:0000259" key="1">
    <source>
        <dbReference type="Pfam" id="PF07238"/>
    </source>
</evidence>
<protein>
    <submittedName>
        <fullName evidence="2">Putative Type IV pilus assembly PilZ</fullName>
    </submittedName>
</protein>
<dbReference type="EMBL" id="OJIN01000059">
    <property type="protein sequence ID" value="SPD72716.1"/>
    <property type="molecule type" value="Genomic_DNA"/>
</dbReference>
<dbReference type="GO" id="GO:0035438">
    <property type="term" value="F:cyclic-di-GMP binding"/>
    <property type="evidence" value="ECO:0007669"/>
    <property type="project" value="InterPro"/>
</dbReference>
<proteinExistence type="predicted"/>
<feature type="domain" description="PilZ" evidence="1">
    <location>
        <begin position="5"/>
        <end position="108"/>
    </location>
</feature>
<dbReference type="SUPFAM" id="SSF141371">
    <property type="entry name" value="PilZ domain-like"/>
    <property type="match status" value="1"/>
</dbReference>
<accession>A0A445MTC6</accession>
<dbReference type="Pfam" id="PF07238">
    <property type="entry name" value="PilZ"/>
    <property type="match status" value="1"/>
</dbReference>
<organism evidence="2">
    <name type="scientific">uncultured Desulfobacterium sp</name>
    <dbReference type="NCBI Taxonomy" id="201089"/>
    <lineage>
        <taxon>Bacteria</taxon>
        <taxon>Pseudomonadati</taxon>
        <taxon>Thermodesulfobacteriota</taxon>
        <taxon>Desulfobacteria</taxon>
        <taxon>Desulfobacterales</taxon>
        <taxon>Desulfobacteriaceae</taxon>
        <taxon>Desulfobacterium</taxon>
        <taxon>environmental samples</taxon>
    </lineage>
</organism>
<dbReference type="Gene3D" id="2.40.10.220">
    <property type="entry name" value="predicted glycosyltransferase like domains"/>
    <property type="match status" value="1"/>
</dbReference>